<dbReference type="Gene3D" id="3.40.50.300">
    <property type="entry name" value="P-loop containing nucleotide triphosphate hydrolases"/>
    <property type="match status" value="1"/>
</dbReference>
<dbReference type="RefSeq" id="WP_132013371.1">
    <property type="nucleotide sequence ID" value="NZ_SLUN01000005.1"/>
</dbReference>
<evidence type="ECO:0000256" key="8">
    <source>
        <dbReference type="ARBA" id="ARBA00022840"/>
    </source>
</evidence>
<dbReference type="AlphaFoldDB" id="A0A4R1S220"/>
<keyword evidence="6" id="KW-0479">Metal-binding</keyword>
<accession>A0A4R1S220</accession>
<dbReference type="GO" id="GO:0005524">
    <property type="term" value="F:ATP binding"/>
    <property type="evidence" value="ECO:0007669"/>
    <property type="project" value="UniProtKB-KW"/>
</dbReference>
<evidence type="ECO:0000256" key="1">
    <source>
        <dbReference type="ARBA" id="ARBA00004496"/>
    </source>
</evidence>
<keyword evidence="12" id="KW-1185">Reference proteome</keyword>
<dbReference type="GO" id="GO:0046872">
    <property type="term" value="F:metal ion binding"/>
    <property type="evidence" value="ECO:0007669"/>
    <property type="project" value="UniProtKB-KW"/>
</dbReference>
<evidence type="ECO:0000313" key="12">
    <source>
        <dbReference type="Proteomes" id="UP000295008"/>
    </source>
</evidence>
<dbReference type="EMBL" id="SLUN01000005">
    <property type="protein sequence ID" value="TCL73213.1"/>
    <property type="molecule type" value="Genomic_DNA"/>
</dbReference>
<dbReference type="InterPro" id="IPR003442">
    <property type="entry name" value="T6A_TsaE"/>
</dbReference>
<evidence type="ECO:0000256" key="7">
    <source>
        <dbReference type="ARBA" id="ARBA00022741"/>
    </source>
</evidence>
<evidence type="ECO:0000256" key="9">
    <source>
        <dbReference type="ARBA" id="ARBA00022842"/>
    </source>
</evidence>
<dbReference type="Pfam" id="PF02367">
    <property type="entry name" value="TsaE"/>
    <property type="match status" value="1"/>
</dbReference>
<evidence type="ECO:0000256" key="4">
    <source>
        <dbReference type="ARBA" id="ARBA00022490"/>
    </source>
</evidence>
<keyword evidence="5" id="KW-0819">tRNA processing</keyword>
<comment type="subcellular location">
    <subcellularLocation>
        <location evidence="1">Cytoplasm</location>
    </subcellularLocation>
</comment>
<keyword evidence="4" id="KW-0963">Cytoplasm</keyword>
<gene>
    <name evidence="11" type="ORF">EDC14_100575</name>
</gene>
<evidence type="ECO:0000256" key="10">
    <source>
        <dbReference type="ARBA" id="ARBA00032441"/>
    </source>
</evidence>
<dbReference type="GO" id="GO:0002949">
    <property type="term" value="P:tRNA threonylcarbamoyladenosine modification"/>
    <property type="evidence" value="ECO:0007669"/>
    <property type="project" value="InterPro"/>
</dbReference>
<evidence type="ECO:0000256" key="3">
    <source>
        <dbReference type="ARBA" id="ARBA00019010"/>
    </source>
</evidence>
<name>A0A4R1S220_HYDET</name>
<comment type="similarity">
    <text evidence="2">Belongs to the TsaE family.</text>
</comment>
<dbReference type="GO" id="GO:0005737">
    <property type="term" value="C:cytoplasm"/>
    <property type="evidence" value="ECO:0007669"/>
    <property type="project" value="UniProtKB-SubCell"/>
</dbReference>
<dbReference type="PANTHER" id="PTHR33540:SF2">
    <property type="entry name" value="TRNA THREONYLCARBAMOYLADENOSINE BIOSYNTHESIS PROTEIN TSAE"/>
    <property type="match status" value="1"/>
</dbReference>
<evidence type="ECO:0000256" key="5">
    <source>
        <dbReference type="ARBA" id="ARBA00022694"/>
    </source>
</evidence>
<sequence length="149" mass="16645">MKTWNIDSERAMLDLGERLGERLQPGDLLFLSGDLGAGKTTLTKGIAQGLEVTAAVTSPTFQLRKGYAGRIRLNHLDLYRLEKPSELAMLEPDELFEEGVTVVEWGDLLKANFPHDHLDVAIEYGPAEGERRVTLRPAGQRFDDLIKEL</sequence>
<dbReference type="SUPFAM" id="SSF52540">
    <property type="entry name" value="P-loop containing nucleoside triphosphate hydrolases"/>
    <property type="match status" value="1"/>
</dbReference>
<comment type="caution">
    <text evidence="11">The sequence shown here is derived from an EMBL/GenBank/DDBJ whole genome shotgun (WGS) entry which is preliminary data.</text>
</comment>
<keyword evidence="7" id="KW-0547">Nucleotide-binding</keyword>
<keyword evidence="8" id="KW-0067">ATP-binding</keyword>
<keyword evidence="9" id="KW-0460">Magnesium</keyword>
<reference evidence="11 12" key="1">
    <citation type="submission" date="2019-03" db="EMBL/GenBank/DDBJ databases">
        <title>Genomic Encyclopedia of Type Strains, Phase IV (KMG-IV): sequencing the most valuable type-strain genomes for metagenomic binning, comparative biology and taxonomic classification.</title>
        <authorList>
            <person name="Goeker M."/>
        </authorList>
    </citation>
    <scope>NUCLEOTIDE SEQUENCE [LARGE SCALE GENOMIC DNA]</scope>
    <source>
        <strain evidence="11 12">LX-B</strain>
    </source>
</reference>
<dbReference type="PANTHER" id="PTHR33540">
    <property type="entry name" value="TRNA THREONYLCARBAMOYLADENOSINE BIOSYNTHESIS PROTEIN TSAE"/>
    <property type="match status" value="1"/>
</dbReference>
<dbReference type="Proteomes" id="UP000295008">
    <property type="component" value="Unassembled WGS sequence"/>
</dbReference>
<dbReference type="OrthoDB" id="9815896at2"/>
<evidence type="ECO:0000313" key="11">
    <source>
        <dbReference type="EMBL" id="TCL73213.1"/>
    </source>
</evidence>
<protein>
    <recommendedName>
        <fullName evidence="3">tRNA threonylcarbamoyladenosine biosynthesis protein TsaE</fullName>
    </recommendedName>
    <alternativeName>
        <fullName evidence="10">t(6)A37 threonylcarbamoyladenosine biosynthesis protein TsaE</fullName>
    </alternativeName>
</protein>
<dbReference type="InterPro" id="IPR027417">
    <property type="entry name" value="P-loop_NTPase"/>
</dbReference>
<organism evidence="11 12">
    <name type="scientific">Hydrogenispora ethanolica</name>
    <dbReference type="NCBI Taxonomy" id="1082276"/>
    <lineage>
        <taxon>Bacteria</taxon>
        <taxon>Bacillati</taxon>
        <taxon>Bacillota</taxon>
        <taxon>Hydrogenispora</taxon>
    </lineage>
</organism>
<proteinExistence type="inferred from homology"/>
<evidence type="ECO:0000256" key="2">
    <source>
        <dbReference type="ARBA" id="ARBA00007599"/>
    </source>
</evidence>
<evidence type="ECO:0000256" key="6">
    <source>
        <dbReference type="ARBA" id="ARBA00022723"/>
    </source>
</evidence>
<dbReference type="NCBIfam" id="TIGR00150">
    <property type="entry name" value="T6A_YjeE"/>
    <property type="match status" value="1"/>
</dbReference>